<dbReference type="EMBL" id="MT142321">
    <property type="protein sequence ID" value="QJA78138.1"/>
    <property type="molecule type" value="Genomic_DNA"/>
</dbReference>
<dbReference type="AlphaFoldDB" id="A0A6M3K8P9"/>
<proteinExistence type="predicted"/>
<name>A0A6M3K8P9_9ZZZZ</name>
<protein>
    <submittedName>
        <fullName evidence="1">Uncharacterized protein</fullName>
    </submittedName>
</protein>
<evidence type="ECO:0000313" key="1">
    <source>
        <dbReference type="EMBL" id="QJA78138.1"/>
    </source>
</evidence>
<sequence>MKKKKTARRFLRKNETTIARMRMGISQPPSFHKYVKKAIATLVKEDA</sequence>
<organism evidence="1">
    <name type="scientific">viral metagenome</name>
    <dbReference type="NCBI Taxonomy" id="1070528"/>
    <lineage>
        <taxon>unclassified sequences</taxon>
        <taxon>metagenomes</taxon>
        <taxon>organismal metagenomes</taxon>
    </lineage>
</organism>
<accession>A0A6M3K8P9</accession>
<gene>
    <name evidence="1" type="ORF">MM415A01130_0030</name>
</gene>
<reference evidence="1" key="1">
    <citation type="submission" date="2020-03" db="EMBL/GenBank/DDBJ databases">
        <title>The deep terrestrial virosphere.</title>
        <authorList>
            <person name="Holmfeldt K."/>
            <person name="Nilsson E."/>
            <person name="Simone D."/>
            <person name="Lopez-Fernandez M."/>
            <person name="Wu X."/>
            <person name="de Brujin I."/>
            <person name="Lundin D."/>
            <person name="Andersson A."/>
            <person name="Bertilsson S."/>
            <person name="Dopson M."/>
        </authorList>
    </citation>
    <scope>NUCLEOTIDE SEQUENCE</scope>
    <source>
        <strain evidence="1">MM415A01130</strain>
    </source>
</reference>